<keyword evidence="2" id="KW-1185">Reference proteome</keyword>
<dbReference type="Proteomes" id="UP001459277">
    <property type="component" value="Unassembled WGS sequence"/>
</dbReference>
<sequence length="148" mass="16268">MAIRFNQDEYAPSSNPALTEVRVASLVVSLKVLTPRPKRTRSCDKGKDKIGAIVWEDATTTLGRAHSIVTMNELKVLGVTLHNTNEYLANEESVVLATSKVKAVEAKSLKLRKDLISLMDEANVVKGKLKALTDKLKVGKLLIVQKDE</sequence>
<protein>
    <submittedName>
        <fullName evidence="1">Uncharacterized protein</fullName>
    </submittedName>
</protein>
<evidence type="ECO:0000313" key="1">
    <source>
        <dbReference type="EMBL" id="KAL0010998.1"/>
    </source>
</evidence>
<dbReference type="EMBL" id="JAZDWU010000002">
    <property type="protein sequence ID" value="KAL0010998.1"/>
    <property type="molecule type" value="Genomic_DNA"/>
</dbReference>
<organism evidence="1 2">
    <name type="scientific">Lithocarpus litseifolius</name>
    <dbReference type="NCBI Taxonomy" id="425828"/>
    <lineage>
        <taxon>Eukaryota</taxon>
        <taxon>Viridiplantae</taxon>
        <taxon>Streptophyta</taxon>
        <taxon>Embryophyta</taxon>
        <taxon>Tracheophyta</taxon>
        <taxon>Spermatophyta</taxon>
        <taxon>Magnoliopsida</taxon>
        <taxon>eudicotyledons</taxon>
        <taxon>Gunneridae</taxon>
        <taxon>Pentapetalae</taxon>
        <taxon>rosids</taxon>
        <taxon>fabids</taxon>
        <taxon>Fagales</taxon>
        <taxon>Fagaceae</taxon>
        <taxon>Lithocarpus</taxon>
    </lineage>
</organism>
<comment type="caution">
    <text evidence="1">The sequence shown here is derived from an EMBL/GenBank/DDBJ whole genome shotgun (WGS) entry which is preliminary data.</text>
</comment>
<name>A0AAW2DK15_9ROSI</name>
<evidence type="ECO:0000313" key="2">
    <source>
        <dbReference type="Proteomes" id="UP001459277"/>
    </source>
</evidence>
<dbReference type="AlphaFoldDB" id="A0AAW2DK15"/>
<proteinExistence type="predicted"/>
<accession>A0AAW2DK15</accession>
<reference evidence="1 2" key="1">
    <citation type="submission" date="2024-01" db="EMBL/GenBank/DDBJ databases">
        <title>A telomere-to-telomere, gap-free genome of sweet tea (Lithocarpus litseifolius).</title>
        <authorList>
            <person name="Zhou J."/>
        </authorList>
    </citation>
    <scope>NUCLEOTIDE SEQUENCE [LARGE SCALE GENOMIC DNA]</scope>
    <source>
        <strain evidence="1">Zhou-2022a</strain>
        <tissue evidence="1">Leaf</tissue>
    </source>
</reference>
<gene>
    <name evidence="1" type="ORF">SO802_006106</name>
</gene>